<dbReference type="RefSeq" id="WP_204683045.1">
    <property type="nucleotide sequence ID" value="NZ_BSNR01000004.1"/>
</dbReference>
<keyword evidence="1" id="KW-0812">Transmembrane</keyword>
<dbReference type="Proteomes" id="UP001430149">
    <property type="component" value="Unassembled WGS sequence"/>
</dbReference>
<sequence>MRPRHIAGFGLLELMLAMGIGLIVIAGVLVIFLAQQQIYNSSSSQSLMQDADNAIAATIGPVARGVGFLGCGSITSQGAPYPLSSLPTPLTLNTTYAVQGYTGTLPTSIQDNAVNVSTASDWSPSLDSSITGDTAAGAEQGSDILVMIGAVPFSRPIGVENAITTSSATLTVNDSTQLTNINSGGPQVVAVSDCSKSAVLGVSSVSGTTVTLQNAPSIGFNPGAQLIPLQQTMFFVGKGSGGQSGLFEGVMTIPTGKTASSATWTVTEMVPGVLAMKVLYGIGGNEAATEYVDASEVSNLGDVTTIKLAFLVEGGTGSATPPSGSWSYKMFNSLYSLSVPSDTRMRHIYYMTVNTRNATL</sequence>
<organism evidence="2 3">
    <name type="scientific">Dyella flava</name>
    <dbReference type="NCBI Taxonomy" id="1920170"/>
    <lineage>
        <taxon>Bacteria</taxon>
        <taxon>Pseudomonadati</taxon>
        <taxon>Pseudomonadota</taxon>
        <taxon>Gammaproteobacteria</taxon>
        <taxon>Lysobacterales</taxon>
        <taxon>Rhodanobacteraceae</taxon>
        <taxon>Dyella</taxon>
    </lineage>
</organism>
<comment type="caution">
    <text evidence="2">The sequence shown here is derived from an EMBL/GenBank/DDBJ whole genome shotgun (WGS) entry which is preliminary data.</text>
</comment>
<feature type="transmembrane region" description="Helical" evidence="1">
    <location>
        <begin position="12"/>
        <end position="34"/>
    </location>
</feature>
<dbReference type="InterPro" id="IPR012902">
    <property type="entry name" value="N_methyl_site"/>
</dbReference>
<reference evidence="2" key="1">
    <citation type="submission" date="2020-10" db="EMBL/GenBank/DDBJ databases">
        <title>Phylogeny of dyella-like bacteria.</title>
        <authorList>
            <person name="Fu J."/>
        </authorList>
    </citation>
    <scope>NUCLEOTIDE SEQUENCE</scope>
    <source>
        <strain evidence="2">DHOC52</strain>
    </source>
</reference>
<accession>A0ABS2K5K1</accession>
<keyword evidence="1" id="KW-0472">Membrane</keyword>
<protein>
    <submittedName>
        <fullName evidence="2">PilW family protein</fullName>
    </submittedName>
</protein>
<keyword evidence="3" id="KW-1185">Reference proteome</keyword>
<name>A0ABS2K5K1_9GAMM</name>
<dbReference type="Pfam" id="PF16074">
    <property type="entry name" value="PilW"/>
    <property type="match status" value="1"/>
</dbReference>
<evidence type="ECO:0000313" key="3">
    <source>
        <dbReference type="Proteomes" id="UP001430149"/>
    </source>
</evidence>
<evidence type="ECO:0000313" key="2">
    <source>
        <dbReference type="EMBL" id="MBM7126498.1"/>
    </source>
</evidence>
<dbReference type="EMBL" id="JADIKE010000037">
    <property type="protein sequence ID" value="MBM7126498.1"/>
    <property type="molecule type" value="Genomic_DNA"/>
</dbReference>
<dbReference type="Pfam" id="PF07963">
    <property type="entry name" value="N_methyl"/>
    <property type="match status" value="1"/>
</dbReference>
<gene>
    <name evidence="2" type="ORF">ISP19_14040</name>
</gene>
<keyword evidence="1" id="KW-1133">Transmembrane helix</keyword>
<dbReference type="InterPro" id="IPR032092">
    <property type="entry name" value="PilW"/>
</dbReference>
<proteinExistence type="predicted"/>
<evidence type="ECO:0000256" key="1">
    <source>
        <dbReference type="SAM" id="Phobius"/>
    </source>
</evidence>